<dbReference type="EMBL" id="JAXAVU010000014">
    <property type="protein sequence ID" value="MDX8147963.1"/>
    <property type="molecule type" value="Genomic_DNA"/>
</dbReference>
<reference evidence="1 2" key="1">
    <citation type="submission" date="2023-11" db="EMBL/GenBank/DDBJ databases">
        <title>Lentzea sokolovensis, sp. nov., Lentzea kristufkii, sp. nov., and Lentzea miocenensis, sp. nov., rare actinobacteria from Sokolov Coal Basin, Miocene lacustrine sediment, Czech Republic.</title>
        <authorList>
            <person name="Lara A."/>
            <person name="Kotroba L."/>
            <person name="Nouioui I."/>
            <person name="Neumann-Schaal M."/>
            <person name="Mast Y."/>
            <person name="Chronakova A."/>
        </authorList>
    </citation>
    <scope>NUCLEOTIDE SEQUENCE [LARGE SCALE GENOMIC DNA]</scope>
    <source>
        <strain evidence="1 2">BCCO 10_0061</strain>
    </source>
</reference>
<sequence length="96" mass="10639">MWLTIATPPIQSLDQLDQVMGAATPDGLRARYACRADGEFRVIAVWESKEHADRFFREVLGPILARVLGPEPSGAPAMTGMEVLREFVPRQKTTIS</sequence>
<dbReference type="RefSeq" id="WP_319979999.1">
    <property type="nucleotide sequence ID" value="NZ_JAXAVU010000014.1"/>
</dbReference>
<proteinExistence type="predicted"/>
<evidence type="ECO:0000313" key="1">
    <source>
        <dbReference type="EMBL" id="MDX8147963.1"/>
    </source>
</evidence>
<keyword evidence="2" id="KW-1185">Reference proteome</keyword>
<evidence type="ECO:0000313" key="2">
    <source>
        <dbReference type="Proteomes" id="UP001285352"/>
    </source>
</evidence>
<protein>
    <recommendedName>
        <fullName evidence="3">ABM domain-containing protein</fullName>
    </recommendedName>
</protein>
<accession>A0ABU4VAJ6</accession>
<dbReference type="Proteomes" id="UP001285352">
    <property type="component" value="Unassembled WGS sequence"/>
</dbReference>
<name>A0ABU4VAJ6_9PSEU</name>
<organism evidence="1 2">
    <name type="scientific">Lentzea sokolovensis</name>
    <dbReference type="NCBI Taxonomy" id="3095429"/>
    <lineage>
        <taxon>Bacteria</taxon>
        <taxon>Bacillati</taxon>
        <taxon>Actinomycetota</taxon>
        <taxon>Actinomycetes</taxon>
        <taxon>Pseudonocardiales</taxon>
        <taxon>Pseudonocardiaceae</taxon>
        <taxon>Lentzea</taxon>
    </lineage>
</organism>
<gene>
    <name evidence="1" type="ORF">SK854_38030</name>
</gene>
<comment type="caution">
    <text evidence="1">The sequence shown here is derived from an EMBL/GenBank/DDBJ whole genome shotgun (WGS) entry which is preliminary data.</text>
</comment>
<evidence type="ECO:0008006" key="3">
    <source>
        <dbReference type="Google" id="ProtNLM"/>
    </source>
</evidence>